<dbReference type="RefSeq" id="WP_307349224.1">
    <property type="nucleotide sequence ID" value="NZ_JAUSVS010000003.1"/>
</dbReference>
<evidence type="ECO:0000256" key="1">
    <source>
        <dbReference type="SAM" id="Phobius"/>
    </source>
</evidence>
<dbReference type="InterPro" id="IPR009323">
    <property type="entry name" value="DUF979"/>
</dbReference>
<feature type="transmembrane region" description="Helical" evidence="1">
    <location>
        <begin position="14"/>
        <end position="32"/>
    </location>
</feature>
<name>A0ABU0ITM6_9CAUL</name>
<protein>
    <submittedName>
        <fullName evidence="2">Membrane protein</fullName>
    </submittedName>
</protein>
<keyword evidence="1" id="KW-1133">Transmembrane helix</keyword>
<feature type="transmembrane region" description="Helical" evidence="1">
    <location>
        <begin position="170"/>
        <end position="194"/>
    </location>
</feature>
<sequence length="324" mass="33891">MIGFKPILPFGFNVLYPLGGLFFMAIAISGLLDHSNPKRWGNAAFWGLLAVVFLAGDLLPDAVNGLIAILMAALAGFGQIGKGVAAPDPGRQARSERWGEWLFIPALITPVVALVGTKTAKYLTLNGQPLIDPKQATLVSLVAGILLATATALIMFRAKPTTALTEGRRLLDSVGWAGLLPQLLAALGAVFVAAKVGDVIGNLAVTWLPLDGPLAAVVAYTVGMALFTAIMGNAFAAFPVMTAAIGLPLIVHRFHGDPVIMGAIGMLSGFCGTLTTPMAANFNIVPAALLELPDRNAVIKAQLPTAGLLLLVNTVLMYVLVYRF</sequence>
<keyword evidence="1" id="KW-0812">Transmembrane</keyword>
<feature type="transmembrane region" description="Helical" evidence="1">
    <location>
        <begin position="302"/>
        <end position="321"/>
    </location>
</feature>
<organism evidence="2 3">
    <name type="scientific">Caulobacter ginsengisoli</name>
    <dbReference type="NCBI Taxonomy" id="400775"/>
    <lineage>
        <taxon>Bacteria</taxon>
        <taxon>Pseudomonadati</taxon>
        <taxon>Pseudomonadota</taxon>
        <taxon>Alphaproteobacteria</taxon>
        <taxon>Caulobacterales</taxon>
        <taxon>Caulobacteraceae</taxon>
        <taxon>Caulobacter</taxon>
    </lineage>
</organism>
<comment type="caution">
    <text evidence="2">The sequence shown here is derived from an EMBL/GenBank/DDBJ whole genome shotgun (WGS) entry which is preliminary data.</text>
</comment>
<dbReference type="Proteomes" id="UP001228905">
    <property type="component" value="Unassembled WGS sequence"/>
</dbReference>
<keyword evidence="3" id="KW-1185">Reference proteome</keyword>
<reference evidence="2 3" key="1">
    <citation type="submission" date="2023-07" db="EMBL/GenBank/DDBJ databases">
        <title>Genomic Encyclopedia of Type Strains, Phase IV (KMG-IV): sequencing the most valuable type-strain genomes for metagenomic binning, comparative biology and taxonomic classification.</title>
        <authorList>
            <person name="Goeker M."/>
        </authorList>
    </citation>
    <scope>NUCLEOTIDE SEQUENCE [LARGE SCALE GENOMIC DNA]</scope>
    <source>
        <strain evidence="2 3">DSM 18695</strain>
    </source>
</reference>
<feature type="transmembrane region" description="Helical" evidence="1">
    <location>
        <begin position="214"/>
        <end position="247"/>
    </location>
</feature>
<feature type="transmembrane region" description="Helical" evidence="1">
    <location>
        <begin position="136"/>
        <end position="158"/>
    </location>
</feature>
<feature type="transmembrane region" description="Helical" evidence="1">
    <location>
        <begin position="44"/>
        <end position="60"/>
    </location>
</feature>
<feature type="transmembrane region" description="Helical" evidence="1">
    <location>
        <begin position="259"/>
        <end position="282"/>
    </location>
</feature>
<evidence type="ECO:0000313" key="2">
    <source>
        <dbReference type="EMBL" id="MDQ0464503.1"/>
    </source>
</evidence>
<proteinExistence type="predicted"/>
<evidence type="ECO:0000313" key="3">
    <source>
        <dbReference type="Proteomes" id="UP001228905"/>
    </source>
</evidence>
<dbReference type="Pfam" id="PF06166">
    <property type="entry name" value="DUF979"/>
    <property type="match status" value="1"/>
</dbReference>
<accession>A0ABU0ITM6</accession>
<feature type="transmembrane region" description="Helical" evidence="1">
    <location>
        <begin position="98"/>
        <end position="116"/>
    </location>
</feature>
<dbReference type="EMBL" id="JAUSVS010000003">
    <property type="protein sequence ID" value="MDQ0464503.1"/>
    <property type="molecule type" value="Genomic_DNA"/>
</dbReference>
<feature type="transmembrane region" description="Helical" evidence="1">
    <location>
        <begin position="66"/>
        <end position="86"/>
    </location>
</feature>
<gene>
    <name evidence="2" type="ORF">QO010_002284</name>
</gene>
<keyword evidence="1" id="KW-0472">Membrane</keyword>